<dbReference type="PANTHER" id="PTHR33795">
    <property type="entry name" value="INSERTION ELEMENT IS150 PROTEIN INSJ"/>
    <property type="match status" value="1"/>
</dbReference>
<evidence type="ECO:0000313" key="3">
    <source>
        <dbReference type="EMBL" id="MPM44024.1"/>
    </source>
</evidence>
<feature type="domain" description="Insertion element IS150 protein InsJ-like helix-turn-helix" evidence="2">
    <location>
        <begin position="130"/>
        <end position="181"/>
    </location>
</feature>
<reference evidence="3" key="1">
    <citation type="submission" date="2019-08" db="EMBL/GenBank/DDBJ databases">
        <authorList>
            <person name="Kucharzyk K."/>
            <person name="Murdoch R.W."/>
            <person name="Higgins S."/>
            <person name="Loffler F."/>
        </authorList>
    </citation>
    <scope>NUCLEOTIDE SEQUENCE</scope>
</reference>
<sequence>MSYRSKRSPEEIIQILTDYLSGKLSMIDAANMAGVDKSTIRGWVSLYQQEGSLGLLNTGSQRSYTAALKLAAVKAYLSGKGSLRDICIEYKIRSERQLRDWIKVYNSGKDFNNRTRGSRMKSSRKTTQEERLKIVRECLELGRNYTEIAQKYQVSYQQVYGWVEKYIALGEAGLEDRRGKRTAQQEARTP</sequence>
<feature type="domain" description="Insertion element IS150 protein InsJ-like helix-turn-helix" evidence="2">
    <location>
        <begin position="69"/>
        <end position="108"/>
    </location>
</feature>
<dbReference type="GO" id="GO:0043565">
    <property type="term" value="F:sequence-specific DNA binding"/>
    <property type="evidence" value="ECO:0007669"/>
    <property type="project" value="InterPro"/>
</dbReference>
<dbReference type="Gene3D" id="1.10.10.10">
    <property type="entry name" value="Winged helix-like DNA-binding domain superfamily/Winged helix DNA-binding domain"/>
    <property type="match status" value="2"/>
</dbReference>
<dbReference type="AlphaFoldDB" id="A0A645A2J1"/>
<comment type="similarity">
    <text evidence="1">Belongs to the IS150/IS1296 orfA family.</text>
</comment>
<accession>A0A645A2J1</accession>
<name>A0A645A2J1_9ZZZZ</name>
<dbReference type="Pfam" id="PF13518">
    <property type="entry name" value="HTH_28"/>
    <property type="match status" value="3"/>
</dbReference>
<dbReference type="PANTHER" id="PTHR33795:SF1">
    <property type="entry name" value="INSERTION ELEMENT IS150 PROTEIN INSJ"/>
    <property type="match status" value="1"/>
</dbReference>
<evidence type="ECO:0000256" key="1">
    <source>
        <dbReference type="ARBA" id="ARBA00038232"/>
    </source>
</evidence>
<evidence type="ECO:0000259" key="2">
    <source>
        <dbReference type="Pfam" id="PF13518"/>
    </source>
</evidence>
<gene>
    <name evidence="3" type="ORF">SDC9_90702</name>
</gene>
<comment type="caution">
    <text evidence="3">The sequence shown here is derived from an EMBL/GenBank/DDBJ whole genome shotgun (WGS) entry which is preliminary data.</text>
</comment>
<dbReference type="InterPro" id="IPR055247">
    <property type="entry name" value="InsJ-like_HTH"/>
</dbReference>
<dbReference type="InterPro" id="IPR010921">
    <property type="entry name" value="Trp_repressor/repl_initiator"/>
</dbReference>
<feature type="domain" description="Insertion element IS150 protein InsJ-like helix-turn-helix" evidence="2">
    <location>
        <begin position="13"/>
        <end position="57"/>
    </location>
</feature>
<dbReference type="EMBL" id="VSSQ01010324">
    <property type="protein sequence ID" value="MPM44024.1"/>
    <property type="molecule type" value="Genomic_DNA"/>
</dbReference>
<organism evidence="3">
    <name type="scientific">bioreactor metagenome</name>
    <dbReference type="NCBI Taxonomy" id="1076179"/>
    <lineage>
        <taxon>unclassified sequences</taxon>
        <taxon>metagenomes</taxon>
        <taxon>ecological metagenomes</taxon>
    </lineage>
</organism>
<dbReference type="InterPro" id="IPR052057">
    <property type="entry name" value="IS150/IS1296_orfA-like"/>
</dbReference>
<dbReference type="InterPro" id="IPR036388">
    <property type="entry name" value="WH-like_DNA-bd_sf"/>
</dbReference>
<dbReference type="SUPFAM" id="SSF48295">
    <property type="entry name" value="TrpR-like"/>
    <property type="match status" value="3"/>
</dbReference>
<protein>
    <submittedName>
        <fullName evidence="3">IS3 family transposase ISSth1b</fullName>
    </submittedName>
</protein>
<proteinExistence type="inferred from homology"/>